<feature type="region of interest" description="Disordered" evidence="1">
    <location>
        <begin position="130"/>
        <end position="234"/>
    </location>
</feature>
<evidence type="ECO:0000313" key="4">
    <source>
        <dbReference type="EMBL" id="GAA0183114.1"/>
    </source>
</evidence>
<proteinExistence type="predicted"/>
<dbReference type="PANTHER" id="PTHR37751:SF1">
    <property type="entry name" value="LOW PROTEIN: M-PHASE INDUCER PHOSPHATASE-LIKE PROTEIN"/>
    <property type="match status" value="1"/>
</dbReference>
<feature type="region of interest" description="Disordered" evidence="1">
    <location>
        <begin position="327"/>
        <end position="401"/>
    </location>
</feature>
<dbReference type="Pfam" id="PF14383">
    <property type="entry name" value="VARLMGL"/>
    <property type="match status" value="1"/>
</dbReference>
<comment type="caution">
    <text evidence="4">The sequence shown here is derived from an EMBL/GenBank/DDBJ whole genome shotgun (WGS) entry which is preliminary data.</text>
</comment>
<feature type="domain" description="DUF3741" evidence="3">
    <location>
        <begin position="143"/>
        <end position="168"/>
    </location>
</feature>
<feature type="domain" description="DUF4378" evidence="2">
    <location>
        <begin position="586"/>
        <end position="745"/>
    </location>
</feature>
<dbReference type="Pfam" id="PF14309">
    <property type="entry name" value="DUF4378"/>
    <property type="match status" value="1"/>
</dbReference>
<dbReference type="EMBL" id="BAABME010011019">
    <property type="protein sequence ID" value="GAA0183114.1"/>
    <property type="molecule type" value="Genomic_DNA"/>
</dbReference>
<keyword evidence="5" id="KW-1185">Reference proteome</keyword>
<reference evidence="4 5" key="1">
    <citation type="submission" date="2024-01" db="EMBL/GenBank/DDBJ databases">
        <title>The complete chloroplast genome sequence of Lithospermum erythrorhizon: insights into the phylogenetic relationship among Boraginaceae species and the maternal lineages of purple gromwells.</title>
        <authorList>
            <person name="Okada T."/>
            <person name="Watanabe K."/>
        </authorList>
    </citation>
    <scope>NUCLEOTIDE SEQUENCE [LARGE SCALE GENOMIC DNA]</scope>
</reference>
<feature type="compositionally biased region" description="Low complexity" evidence="1">
    <location>
        <begin position="140"/>
        <end position="150"/>
    </location>
</feature>
<evidence type="ECO:0000259" key="3">
    <source>
        <dbReference type="Pfam" id="PF14383"/>
    </source>
</evidence>
<dbReference type="InterPro" id="IPR025486">
    <property type="entry name" value="DUF4378"/>
</dbReference>
<gene>
    <name evidence="4" type="ORF">LIER_30586</name>
</gene>
<protein>
    <submittedName>
        <fullName evidence="4">Protein phosphatase</fullName>
    </submittedName>
</protein>
<dbReference type="Proteomes" id="UP001454036">
    <property type="component" value="Unassembled WGS sequence"/>
</dbReference>
<sequence length="758" mass="85554">MRKHWLYWIGGGSSKSAKRGRFTNEGSETAPPPPAPPSGCMCLQIFDLNHFHFPLVHQQQLSSKPDDDSGLLQDDDIDHEPTIKGVEAPRNSLELEETMSSYEGATSSASSTMKEANFNIPVGIQIRTSCESKSPRESTSECSSSSPGTKTPGVVARLMGLDLLPEDGSPSSSRFSTPTTSMKSRLQHHYSAGNRDKEDRARNLLKNKSKNGTRSLPETPRGSSSSDRRSDVEQCRHSLQIINKEGSNNGEDDQFDLASYIAKRVIARRKEDLARTSIQEDESRSQRRHYAKQIVKQMKESVTRRKFGHDITNSVTNNAEQNVVLLKPNNKKSFREVDQSSSSTSKQSTPSCSPRLRFLEIKNHHKPPPFPILLSTESQTSQQRQYAPMPKQDKEGSDSKQPKISLANRTLEEMKTPQEIRPEVQLLQQSQSPLQPKAIHVSEKVASERYKLNLKKSPPTSVAAIIRTKKEEPFIRSPSKNKDKNLRKFTLSTELLSNNVPTILHVKKDPPNSPSTTSFHKQSREVSNAQSSRKSKQQFHKSLSQSYYSTCSVKVQENVQGRCKNGAKMSSDNGEIDIEKGGYDYFQYIQRILKRTCIHSSTPISLAKWYTPSHPLDPAIFHYMELFHHPKNSKLNQRSTRKLIFHLADELLAQILKPYINFKPWVDKFPRICPQMNGNELTEQICSRIDSFPSANCQVLEDIDALIDKDFHASSSSQIEVAYEAEGEGIVTEIERYIMESMVHEMAVEVVLQGTSRR</sequence>
<dbReference type="PANTHER" id="PTHR37751">
    <property type="entry name" value="LOW PROTEIN: M-PHASE INDUCER PHOSPHATASE-LIKE PROTEIN"/>
    <property type="match status" value="1"/>
</dbReference>
<dbReference type="AlphaFoldDB" id="A0AAV3RNQ3"/>
<feature type="compositionally biased region" description="Low complexity" evidence="1">
    <location>
        <begin position="169"/>
        <end position="181"/>
    </location>
</feature>
<feature type="region of interest" description="Disordered" evidence="1">
    <location>
        <begin position="502"/>
        <end position="539"/>
    </location>
</feature>
<evidence type="ECO:0000256" key="1">
    <source>
        <dbReference type="SAM" id="MobiDB-lite"/>
    </source>
</evidence>
<feature type="compositionally biased region" description="Low complexity" evidence="1">
    <location>
        <begin position="339"/>
        <end position="354"/>
    </location>
</feature>
<feature type="region of interest" description="Disordered" evidence="1">
    <location>
        <begin position="14"/>
        <end position="36"/>
    </location>
</feature>
<organism evidence="4 5">
    <name type="scientific">Lithospermum erythrorhizon</name>
    <name type="common">Purple gromwell</name>
    <name type="synonym">Lithospermum officinale var. erythrorhizon</name>
    <dbReference type="NCBI Taxonomy" id="34254"/>
    <lineage>
        <taxon>Eukaryota</taxon>
        <taxon>Viridiplantae</taxon>
        <taxon>Streptophyta</taxon>
        <taxon>Embryophyta</taxon>
        <taxon>Tracheophyta</taxon>
        <taxon>Spermatophyta</taxon>
        <taxon>Magnoliopsida</taxon>
        <taxon>eudicotyledons</taxon>
        <taxon>Gunneridae</taxon>
        <taxon>Pentapetalae</taxon>
        <taxon>asterids</taxon>
        <taxon>lamiids</taxon>
        <taxon>Boraginales</taxon>
        <taxon>Boraginaceae</taxon>
        <taxon>Boraginoideae</taxon>
        <taxon>Lithospermeae</taxon>
        <taxon>Lithospermum</taxon>
    </lineage>
</organism>
<feature type="compositionally biased region" description="Basic and acidic residues" evidence="1">
    <location>
        <begin position="391"/>
        <end position="401"/>
    </location>
</feature>
<dbReference type="InterPro" id="IPR032795">
    <property type="entry name" value="DUF3741-assoc"/>
</dbReference>
<feature type="compositionally biased region" description="Polar residues" evidence="1">
    <location>
        <begin position="514"/>
        <end position="532"/>
    </location>
</feature>
<accession>A0AAV3RNQ3</accession>
<feature type="compositionally biased region" description="Polar residues" evidence="1">
    <location>
        <begin position="375"/>
        <end position="385"/>
    </location>
</feature>
<evidence type="ECO:0000313" key="5">
    <source>
        <dbReference type="Proteomes" id="UP001454036"/>
    </source>
</evidence>
<evidence type="ECO:0000259" key="2">
    <source>
        <dbReference type="Pfam" id="PF14309"/>
    </source>
</evidence>
<feature type="region of interest" description="Disordered" evidence="1">
    <location>
        <begin position="59"/>
        <end position="110"/>
    </location>
</feature>
<name>A0AAV3RNQ3_LITER</name>